<dbReference type="Gene3D" id="3.10.620.30">
    <property type="match status" value="1"/>
</dbReference>
<dbReference type="AlphaFoldDB" id="A0A917MXH3"/>
<dbReference type="Proteomes" id="UP000627292">
    <property type="component" value="Unassembled WGS sequence"/>
</dbReference>
<dbReference type="Pfam" id="PF01841">
    <property type="entry name" value="Transglut_core"/>
    <property type="match status" value="1"/>
</dbReference>
<dbReference type="Pfam" id="PF08379">
    <property type="entry name" value="Bact_transglu_N"/>
    <property type="match status" value="1"/>
</dbReference>
<accession>A0A917MXH3</accession>
<dbReference type="RefSeq" id="WP_188955446.1">
    <property type="nucleotide sequence ID" value="NZ_BMIB01000004.1"/>
</dbReference>
<comment type="caution">
    <text evidence="2">The sequence shown here is derived from an EMBL/GenBank/DDBJ whole genome shotgun (WGS) entry which is preliminary data.</text>
</comment>
<proteinExistence type="predicted"/>
<organism evidence="2 3">
    <name type="scientific">Filimonas zeae</name>
    <dbReference type="NCBI Taxonomy" id="1737353"/>
    <lineage>
        <taxon>Bacteria</taxon>
        <taxon>Pseudomonadati</taxon>
        <taxon>Bacteroidota</taxon>
        <taxon>Chitinophagia</taxon>
        <taxon>Chitinophagales</taxon>
        <taxon>Chitinophagaceae</taxon>
        <taxon>Filimonas</taxon>
    </lineage>
</organism>
<evidence type="ECO:0000313" key="3">
    <source>
        <dbReference type="Proteomes" id="UP000627292"/>
    </source>
</evidence>
<feature type="domain" description="Transglutaminase-like" evidence="1">
    <location>
        <begin position="170"/>
        <end position="236"/>
    </location>
</feature>
<dbReference type="PANTHER" id="PTHR33490">
    <property type="entry name" value="BLR5614 PROTEIN-RELATED"/>
    <property type="match status" value="1"/>
</dbReference>
<sequence>MPIFNIHHITRYEYDRPVKESTNEIKIYPFQCPDQETLQHELLITGHPEVQVFQDYWGNRYGSFNVLPVHQQLVIESKLIVRTTAPSQLRINFHGSWQQLQDETNTQLLLLELASSEPIAAQERINEIARSVQEKAHSVAATVEAASEYIFKHFKYIKGITTIETTVDEVLEHQAGVCQDFAHLLLKILRTLGVPSRYVSGYICPNKNGMRGEGATHAWIEAWIPQYGWAGIDPTNNVWVTNNHVKLSVGRHFNDCTPVKGTFKGPAKQKLSVFVSVGYEDGHVFEDLNNVDTYQQQTDNEMADSFSAQQ</sequence>
<evidence type="ECO:0000259" key="1">
    <source>
        <dbReference type="SMART" id="SM00460"/>
    </source>
</evidence>
<dbReference type="InterPro" id="IPR013589">
    <property type="entry name" value="Bac_transglu_N"/>
</dbReference>
<dbReference type="EMBL" id="BMIB01000004">
    <property type="protein sequence ID" value="GGH75387.1"/>
    <property type="molecule type" value="Genomic_DNA"/>
</dbReference>
<keyword evidence="3" id="KW-1185">Reference proteome</keyword>
<dbReference type="PANTHER" id="PTHR33490:SF6">
    <property type="entry name" value="SLL1049 PROTEIN"/>
    <property type="match status" value="1"/>
</dbReference>
<dbReference type="InterPro" id="IPR002931">
    <property type="entry name" value="Transglutaminase-like"/>
</dbReference>
<reference evidence="2" key="2">
    <citation type="submission" date="2020-09" db="EMBL/GenBank/DDBJ databases">
        <authorList>
            <person name="Sun Q."/>
            <person name="Zhou Y."/>
        </authorList>
    </citation>
    <scope>NUCLEOTIDE SEQUENCE</scope>
    <source>
        <strain evidence="2">CGMCC 1.15290</strain>
    </source>
</reference>
<reference evidence="2" key="1">
    <citation type="journal article" date="2014" name="Int. J. Syst. Evol. Microbiol.">
        <title>Complete genome sequence of Corynebacterium casei LMG S-19264T (=DSM 44701T), isolated from a smear-ripened cheese.</title>
        <authorList>
            <consortium name="US DOE Joint Genome Institute (JGI-PGF)"/>
            <person name="Walter F."/>
            <person name="Albersmeier A."/>
            <person name="Kalinowski J."/>
            <person name="Ruckert C."/>
        </authorList>
    </citation>
    <scope>NUCLEOTIDE SEQUENCE</scope>
    <source>
        <strain evidence="2">CGMCC 1.15290</strain>
    </source>
</reference>
<name>A0A917MXH3_9BACT</name>
<dbReference type="SMART" id="SM00460">
    <property type="entry name" value="TGc"/>
    <property type="match status" value="1"/>
</dbReference>
<evidence type="ECO:0000313" key="2">
    <source>
        <dbReference type="EMBL" id="GGH75387.1"/>
    </source>
</evidence>
<gene>
    <name evidence="2" type="ORF">GCM10011379_38910</name>
</gene>
<dbReference type="SUPFAM" id="SSF54001">
    <property type="entry name" value="Cysteine proteinases"/>
    <property type="match status" value="1"/>
</dbReference>
<protein>
    <submittedName>
        <fullName evidence="2">Transglutaminase</fullName>
    </submittedName>
</protein>
<dbReference type="InterPro" id="IPR038765">
    <property type="entry name" value="Papain-like_cys_pep_sf"/>
</dbReference>